<dbReference type="PROSITE" id="PS51909">
    <property type="entry name" value="LYSOZYME_I"/>
    <property type="match status" value="1"/>
</dbReference>
<feature type="disulfide bond" evidence="7">
    <location>
        <begin position="34"/>
        <end position="39"/>
    </location>
</feature>
<feature type="disulfide bond" evidence="7">
    <location>
        <begin position="18"/>
        <end position="97"/>
    </location>
</feature>
<keyword evidence="4" id="KW-0081">Bacteriolytic enzyme</keyword>
<accession>A0A0Q9WRW0</accession>
<sequence length="134" mass="14998">MRDVWHSALGSPLLSDDCLECIAATATDHKPAMCGPSPCSIYRISRPYWQDAIRLGQFIAAQDYESCVSNPECATETVRSFITSYARDCDGDGLILCRDHIMLHQLGPTGCLQRTLPAFSRNRMDVCLRQKELE</sequence>
<keyword evidence="5 8" id="KW-0378">Hydrolase</keyword>
<dbReference type="AlphaFoldDB" id="A0A0Q9WRW0"/>
<keyword evidence="6 8" id="KW-0326">Glycosidase</keyword>
<dbReference type="PANTHER" id="PTHR11195:SF22">
    <property type="entry name" value="LYSOZYME"/>
    <property type="match status" value="1"/>
</dbReference>
<organism evidence="8 9">
    <name type="scientific">Drosophila virilis</name>
    <name type="common">Fruit fly</name>
    <dbReference type="NCBI Taxonomy" id="7244"/>
    <lineage>
        <taxon>Eukaryota</taxon>
        <taxon>Metazoa</taxon>
        <taxon>Ecdysozoa</taxon>
        <taxon>Arthropoda</taxon>
        <taxon>Hexapoda</taxon>
        <taxon>Insecta</taxon>
        <taxon>Pterygota</taxon>
        <taxon>Neoptera</taxon>
        <taxon>Endopterygota</taxon>
        <taxon>Diptera</taxon>
        <taxon>Brachycera</taxon>
        <taxon>Muscomorpha</taxon>
        <taxon>Ephydroidea</taxon>
        <taxon>Drosophilidae</taxon>
        <taxon>Drosophila</taxon>
    </lineage>
</organism>
<dbReference type="GO" id="GO:0003796">
    <property type="term" value="F:lysozyme activity"/>
    <property type="evidence" value="ECO:0007669"/>
    <property type="project" value="UniProtKB-EC"/>
</dbReference>
<evidence type="ECO:0000256" key="3">
    <source>
        <dbReference type="ARBA" id="ARBA00022529"/>
    </source>
</evidence>
<reference evidence="8 9" key="1">
    <citation type="journal article" date="2007" name="Nature">
        <title>Evolution of genes and genomes on the Drosophila phylogeny.</title>
        <authorList>
            <consortium name="Drosophila 12 Genomes Consortium"/>
            <person name="Clark A.G."/>
            <person name="Eisen M.B."/>
            <person name="Smith D.R."/>
            <person name="Bergman C.M."/>
            <person name="Oliver B."/>
            <person name="Markow T.A."/>
            <person name="Kaufman T.C."/>
            <person name="Kellis M."/>
            <person name="Gelbart W."/>
            <person name="Iyer V.N."/>
            <person name="Pollard D.A."/>
            <person name="Sackton T.B."/>
            <person name="Larracuente A.M."/>
            <person name="Singh N.D."/>
            <person name="Abad J.P."/>
            <person name="Abt D.N."/>
            <person name="Adryan B."/>
            <person name="Aguade M."/>
            <person name="Akashi H."/>
            <person name="Anderson W.W."/>
            <person name="Aquadro C.F."/>
            <person name="Ardell D.H."/>
            <person name="Arguello R."/>
            <person name="Artieri C.G."/>
            <person name="Barbash D.A."/>
            <person name="Barker D."/>
            <person name="Barsanti P."/>
            <person name="Batterham P."/>
            <person name="Batzoglou S."/>
            <person name="Begun D."/>
            <person name="Bhutkar A."/>
            <person name="Blanco E."/>
            <person name="Bosak S.A."/>
            <person name="Bradley R.K."/>
            <person name="Brand A.D."/>
            <person name="Brent M.R."/>
            <person name="Brooks A.N."/>
            <person name="Brown R.H."/>
            <person name="Butlin R.K."/>
            <person name="Caggese C."/>
            <person name="Calvi B.R."/>
            <person name="Bernardo de Carvalho A."/>
            <person name="Caspi A."/>
            <person name="Castrezana S."/>
            <person name="Celniker S.E."/>
            <person name="Chang J.L."/>
            <person name="Chapple C."/>
            <person name="Chatterji S."/>
            <person name="Chinwalla A."/>
            <person name="Civetta A."/>
            <person name="Clifton S.W."/>
            <person name="Comeron J.M."/>
            <person name="Costello J.C."/>
            <person name="Coyne J.A."/>
            <person name="Daub J."/>
            <person name="David R.G."/>
            <person name="Delcher A.L."/>
            <person name="Delehaunty K."/>
            <person name="Do C.B."/>
            <person name="Ebling H."/>
            <person name="Edwards K."/>
            <person name="Eickbush T."/>
            <person name="Evans J.D."/>
            <person name="Filipski A."/>
            <person name="Findeiss S."/>
            <person name="Freyhult E."/>
            <person name="Fulton L."/>
            <person name="Fulton R."/>
            <person name="Garcia A.C."/>
            <person name="Gardiner A."/>
            <person name="Garfield D.A."/>
            <person name="Garvin B.E."/>
            <person name="Gibson G."/>
            <person name="Gilbert D."/>
            <person name="Gnerre S."/>
            <person name="Godfrey J."/>
            <person name="Good R."/>
            <person name="Gotea V."/>
            <person name="Gravely B."/>
            <person name="Greenberg A.J."/>
            <person name="Griffiths-Jones S."/>
            <person name="Gross S."/>
            <person name="Guigo R."/>
            <person name="Gustafson E.A."/>
            <person name="Haerty W."/>
            <person name="Hahn M.W."/>
            <person name="Halligan D.L."/>
            <person name="Halpern A.L."/>
            <person name="Halter G.M."/>
            <person name="Han M.V."/>
            <person name="Heger A."/>
            <person name="Hillier L."/>
            <person name="Hinrichs A.S."/>
            <person name="Holmes I."/>
            <person name="Hoskins R.A."/>
            <person name="Hubisz M.J."/>
            <person name="Hultmark D."/>
            <person name="Huntley M.A."/>
            <person name="Jaffe D.B."/>
            <person name="Jagadeeshan S."/>
            <person name="Jeck W.R."/>
            <person name="Johnson J."/>
            <person name="Jones C.D."/>
            <person name="Jordan W.C."/>
            <person name="Karpen G.H."/>
            <person name="Kataoka E."/>
            <person name="Keightley P.D."/>
            <person name="Kheradpour P."/>
            <person name="Kirkness E.F."/>
            <person name="Koerich L.B."/>
            <person name="Kristiansen K."/>
            <person name="Kudrna D."/>
            <person name="Kulathinal R.J."/>
            <person name="Kumar S."/>
            <person name="Kwok R."/>
            <person name="Lander E."/>
            <person name="Langley C.H."/>
            <person name="Lapoint R."/>
            <person name="Lazzaro B.P."/>
            <person name="Lee S.J."/>
            <person name="Levesque L."/>
            <person name="Li R."/>
            <person name="Lin C.F."/>
            <person name="Lin M.F."/>
            <person name="Lindblad-Toh K."/>
            <person name="Llopart A."/>
            <person name="Long M."/>
            <person name="Low L."/>
            <person name="Lozovsky E."/>
            <person name="Lu J."/>
            <person name="Luo M."/>
            <person name="Machado C.A."/>
            <person name="Makalowski W."/>
            <person name="Marzo M."/>
            <person name="Matsuda M."/>
            <person name="Matzkin L."/>
            <person name="McAllister B."/>
            <person name="McBride C.S."/>
            <person name="McKernan B."/>
            <person name="McKernan K."/>
            <person name="Mendez-Lago M."/>
            <person name="Minx P."/>
            <person name="Mollenhauer M.U."/>
            <person name="Montooth K."/>
            <person name="Mount S.M."/>
            <person name="Mu X."/>
            <person name="Myers E."/>
            <person name="Negre B."/>
            <person name="Newfeld S."/>
            <person name="Nielsen R."/>
            <person name="Noor M.A."/>
            <person name="O'Grady P."/>
            <person name="Pachter L."/>
            <person name="Papaceit M."/>
            <person name="Parisi M.J."/>
            <person name="Parisi M."/>
            <person name="Parts L."/>
            <person name="Pedersen J.S."/>
            <person name="Pesole G."/>
            <person name="Phillippy A.M."/>
            <person name="Ponting C.P."/>
            <person name="Pop M."/>
            <person name="Porcelli D."/>
            <person name="Powell J.R."/>
            <person name="Prohaska S."/>
            <person name="Pruitt K."/>
            <person name="Puig M."/>
            <person name="Quesneville H."/>
            <person name="Ram K.R."/>
            <person name="Rand D."/>
            <person name="Rasmussen M.D."/>
            <person name="Reed L.K."/>
            <person name="Reenan R."/>
            <person name="Reily A."/>
            <person name="Remington K.A."/>
            <person name="Rieger T.T."/>
            <person name="Ritchie M.G."/>
            <person name="Robin C."/>
            <person name="Rogers Y.H."/>
            <person name="Rohde C."/>
            <person name="Rozas J."/>
            <person name="Rubenfield M.J."/>
            <person name="Ruiz A."/>
            <person name="Russo S."/>
            <person name="Salzberg S.L."/>
            <person name="Sanchez-Gracia A."/>
            <person name="Saranga D.J."/>
            <person name="Sato H."/>
            <person name="Schaeffer S.W."/>
            <person name="Schatz M.C."/>
            <person name="Schlenke T."/>
            <person name="Schwartz R."/>
            <person name="Segarra C."/>
            <person name="Singh R.S."/>
            <person name="Sirot L."/>
            <person name="Sirota M."/>
            <person name="Sisneros N.B."/>
            <person name="Smith C.D."/>
            <person name="Smith T.F."/>
            <person name="Spieth J."/>
            <person name="Stage D.E."/>
            <person name="Stark A."/>
            <person name="Stephan W."/>
            <person name="Strausberg R.L."/>
            <person name="Strempel S."/>
            <person name="Sturgill D."/>
            <person name="Sutton G."/>
            <person name="Sutton G.G."/>
            <person name="Tao W."/>
            <person name="Teichmann S."/>
            <person name="Tobari Y.N."/>
            <person name="Tomimura Y."/>
            <person name="Tsolas J.M."/>
            <person name="Valente V.L."/>
            <person name="Venter E."/>
            <person name="Venter J.C."/>
            <person name="Vicario S."/>
            <person name="Vieira F.G."/>
            <person name="Vilella A.J."/>
            <person name="Villasante A."/>
            <person name="Walenz B."/>
            <person name="Wang J."/>
            <person name="Wasserman M."/>
            <person name="Watts T."/>
            <person name="Wilson D."/>
            <person name="Wilson R.K."/>
            <person name="Wing R.A."/>
            <person name="Wolfner M.F."/>
            <person name="Wong A."/>
            <person name="Wong G.K."/>
            <person name="Wu C.I."/>
            <person name="Wu G."/>
            <person name="Yamamoto D."/>
            <person name="Yang H.P."/>
            <person name="Yang S.P."/>
            <person name="Yorke J.A."/>
            <person name="Yoshida K."/>
            <person name="Zdobnov E."/>
            <person name="Zhang P."/>
            <person name="Zhang Y."/>
            <person name="Zimin A.V."/>
            <person name="Baldwin J."/>
            <person name="Abdouelleil A."/>
            <person name="Abdulkadir J."/>
            <person name="Abebe A."/>
            <person name="Abera B."/>
            <person name="Abreu J."/>
            <person name="Acer S.C."/>
            <person name="Aftuck L."/>
            <person name="Alexander A."/>
            <person name="An P."/>
            <person name="Anderson E."/>
            <person name="Anderson S."/>
            <person name="Arachi H."/>
            <person name="Azer M."/>
            <person name="Bachantsang P."/>
            <person name="Barry A."/>
            <person name="Bayul T."/>
            <person name="Berlin A."/>
            <person name="Bessette D."/>
            <person name="Bloom T."/>
            <person name="Blye J."/>
            <person name="Boguslavskiy L."/>
            <person name="Bonnet C."/>
            <person name="Boukhgalter B."/>
            <person name="Bourzgui I."/>
            <person name="Brown A."/>
            <person name="Cahill P."/>
            <person name="Channer S."/>
            <person name="Cheshatsang Y."/>
            <person name="Chuda L."/>
            <person name="Citroen M."/>
            <person name="Collymore A."/>
            <person name="Cooke P."/>
            <person name="Costello M."/>
            <person name="D'Aco K."/>
            <person name="Daza R."/>
            <person name="De Haan G."/>
            <person name="DeGray S."/>
            <person name="DeMaso C."/>
            <person name="Dhargay N."/>
            <person name="Dooley K."/>
            <person name="Dooley E."/>
            <person name="Doricent M."/>
            <person name="Dorje P."/>
            <person name="Dorjee K."/>
            <person name="Dupes A."/>
            <person name="Elong R."/>
            <person name="Falk J."/>
            <person name="Farina A."/>
            <person name="Faro S."/>
            <person name="Ferguson D."/>
            <person name="Fisher S."/>
            <person name="Foley C.D."/>
            <person name="Franke A."/>
            <person name="Friedrich D."/>
            <person name="Gadbois L."/>
            <person name="Gearin G."/>
            <person name="Gearin C.R."/>
            <person name="Giannoukos G."/>
            <person name="Goode T."/>
            <person name="Graham J."/>
            <person name="Grandbois E."/>
            <person name="Grewal S."/>
            <person name="Gyaltsen K."/>
            <person name="Hafez N."/>
            <person name="Hagos B."/>
            <person name="Hall J."/>
            <person name="Henson C."/>
            <person name="Hollinger A."/>
            <person name="Honan T."/>
            <person name="Huard M.D."/>
            <person name="Hughes L."/>
            <person name="Hurhula B."/>
            <person name="Husby M.E."/>
            <person name="Kamat A."/>
            <person name="Kanga B."/>
            <person name="Kashin S."/>
            <person name="Khazanovich D."/>
            <person name="Kisner P."/>
            <person name="Lance K."/>
            <person name="Lara M."/>
            <person name="Lee W."/>
            <person name="Lennon N."/>
            <person name="Letendre F."/>
            <person name="LeVine R."/>
            <person name="Lipovsky A."/>
            <person name="Liu X."/>
            <person name="Liu J."/>
            <person name="Liu S."/>
            <person name="Lokyitsang T."/>
            <person name="Lokyitsang Y."/>
            <person name="Lubonja R."/>
            <person name="Lui A."/>
            <person name="MacDonald P."/>
            <person name="Magnisalis V."/>
            <person name="Maru K."/>
            <person name="Matthews C."/>
            <person name="McCusker W."/>
            <person name="McDonough S."/>
            <person name="Mehta T."/>
            <person name="Meldrim J."/>
            <person name="Meneus L."/>
            <person name="Mihai O."/>
            <person name="Mihalev A."/>
            <person name="Mihova T."/>
            <person name="Mittelman R."/>
            <person name="Mlenga V."/>
            <person name="Montmayeur A."/>
            <person name="Mulrain L."/>
            <person name="Navidi A."/>
            <person name="Naylor J."/>
            <person name="Negash T."/>
            <person name="Nguyen T."/>
            <person name="Nguyen N."/>
            <person name="Nicol R."/>
            <person name="Norbu C."/>
            <person name="Norbu N."/>
            <person name="Novod N."/>
            <person name="O'Neill B."/>
            <person name="Osman S."/>
            <person name="Markiewicz E."/>
            <person name="Oyono O.L."/>
            <person name="Patti C."/>
            <person name="Phunkhang P."/>
            <person name="Pierre F."/>
            <person name="Priest M."/>
            <person name="Raghuraman S."/>
            <person name="Rege F."/>
            <person name="Reyes R."/>
            <person name="Rise C."/>
            <person name="Rogov P."/>
            <person name="Ross K."/>
            <person name="Ryan E."/>
            <person name="Settipalli S."/>
            <person name="Shea T."/>
            <person name="Sherpa N."/>
            <person name="Shi L."/>
            <person name="Shih D."/>
            <person name="Sparrow T."/>
            <person name="Spaulding J."/>
            <person name="Stalker J."/>
            <person name="Stange-Thomann N."/>
            <person name="Stavropoulos S."/>
            <person name="Stone C."/>
            <person name="Strader C."/>
            <person name="Tesfaye S."/>
            <person name="Thomson T."/>
            <person name="Thoulutsang Y."/>
            <person name="Thoulutsang D."/>
            <person name="Topham K."/>
            <person name="Topping I."/>
            <person name="Tsamla T."/>
            <person name="Vassiliev H."/>
            <person name="Vo A."/>
            <person name="Wangchuk T."/>
            <person name="Wangdi T."/>
            <person name="Weiand M."/>
            <person name="Wilkinson J."/>
            <person name="Wilson A."/>
            <person name="Yadav S."/>
            <person name="Young G."/>
            <person name="Yu Q."/>
            <person name="Zembek L."/>
            <person name="Zhong D."/>
            <person name="Zimmer A."/>
            <person name="Zwirko Z."/>
            <person name="Jaffe D.B."/>
            <person name="Alvarez P."/>
            <person name="Brockman W."/>
            <person name="Butler J."/>
            <person name="Chin C."/>
            <person name="Gnerre S."/>
            <person name="Grabherr M."/>
            <person name="Kleber M."/>
            <person name="Mauceli E."/>
            <person name="MacCallum I."/>
        </authorList>
    </citation>
    <scope>NUCLEOTIDE SEQUENCE [LARGE SCALE GENOMIC DNA]</scope>
    <source>
        <strain evidence="9">Tucson 15010-1051.87</strain>
    </source>
</reference>
<dbReference type="Proteomes" id="UP000008792">
    <property type="component" value="Unassembled WGS sequence"/>
</dbReference>
<evidence type="ECO:0000256" key="6">
    <source>
        <dbReference type="ARBA" id="ARBA00023295"/>
    </source>
</evidence>
<evidence type="ECO:0000256" key="5">
    <source>
        <dbReference type="ARBA" id="ARBA00022801"/>
    </source>
</evidence>
<feature type="disulfide bond" evidence="7">
    <location>
        <begin position="67"/>
        <end position="73"/>
    </location>
</feature>
<protein>
    <recommendedName>
        <fullName evidence="2">lysozyme</fullName>
        <ecNumber evidence="2">3.2.1.17</ecNumber>
    </recommendedName>
</protein>
<evidence type="ECO:0000256" key="4">
    <source>
        <dbReference type="ARBA" id="ARBA00022638"/>
    </source>
</evidence>
<evidence type="ECO:0000256" key="1">
    <source>
        <dbReference type="ARBA" id="ARBA00000632"/>
    </source>
</evidence>
<proteinExistence type="predicted"/>
<dbReference type="EMBL" id="CH940647">
    <property type="protein sequence ID" value="KRF84257.1"/>
    <property type="molecule type" value="Genomic_DNA"/>
</dbReference>
<gene>
    <name evidence="8" type="primary">Dvir\GJ13134</name>
    <name evidence="8" type="ORF">Dvir_GJ13134</name>
</gene>
<dbReference type="GO" id="GO:0031640">
    <property type="term" value="P:killing of cells of another organism"/>
    <property type="evidence" value="ECO:0007669"/>
    <property type="project" value="UniProtKB-KW"/>
</dbReference>
<keyword evidence="3" id="KW-0929">Antimicrobial</keyword>
<name>A0A0Q9WRW0_DROVI</name>
<evidence type="ECO:0000313" key="8">
    <source>
        <dbReference type="EMBL" id="KRF84257.1"/>
    </source>
</evidence>
<evidence type="ECO:0000256" key="2">
    <source>
        <dbReference type="ARBA" id="ARBA00012732"/>
    </source>
</evidence>
<dbReference type="EC" id="3.2.1.17" evidence="2"/>
<dbReference type="Gene3D" id="1.10.530.10">
    <property type="match status" value="1"/>
</dbReference>
<dbReference type="InterPro" id="IPR008597">
    <property type="entry name" value="Invert_lysozyme"/>
</dbReference>
<dbReference type="CDD" id="cd16890">
    <property type="entry name" value="lyz_i"/>
    <property type="match status" value="1"/>
</dbReference>
<evidence type="ECO:0000256" key="7">
    <source>
        <dbReference type="PIRSR" id="PIRSR608597-3"/>
    </source>
</evidence>
<dbReference type="GO" id="GO:0042742">
    <property type="term" value="P:defense response to bacterium"/>
    <property type="evidence" value="ECO:0007669"/>
    <property type="project" value="UniProtKB-KW"/>
</dbReference>
<dbReference type="OrthoDB" id="6337871at2759"/>
<comment type="catalytic activity">
    <reaction evidence="1">
        <text>Hydrolysis of (1-&gt;4)-beta-linkages between N-acetylmuramic acid and N-acetyl-D-glucosamine residues in a peptidoglycan and between N-acetyl-D-glucosamine residues in chitodextrins.</text>
        <dbReference type="EC" id="3.2.1.17"/>
    </reaction>
</comment>
<dbReference type="PANTHER" id="PTHR11195">
    <property type="entry name" value="DESTABILASE-RELATED"/>
    <property type="match status" value="1"/>
</dbReference>
<keyword evidence="9" id="KW-1185">Reference proteome</keyword>
<evidence type="ECO:0000313" key="9">
    <source>
        <dbReference type="Proteomes" id="UP000008792"/>
    </source>
</evidence>
<keyword evidence="7" id="KW-1015">Disulfide bond</keyword>
<dbReference type="Pfam" id="PF05497">
    <property type="entry name" value="Destabilase"/>
    <property type="match status" value="1"/>
</dbReference>